<evidence type="ECO:0000313" key="5">
    <source>
        <dbReference type="Proteomes" id="UP000569951"/>
    </source>
</evidence>
<dbReference type="AlphaFoldDB" id="A0A841HW95"/>
<accession>A0A841HW95</accession>
<evidence type="ECO:0000256" key="3">
    <source>
        <dbReference type="HAMAP-Rule" id="MF_00528"/>
    </source>
</evidence>
<feature type="site" description="Important for substrate specificity" evidence="3">
    <location>
        <position position="11"/>
    </location>
</feature>
<feature type="site" description="Important for substrate specificity" evidence="3">
    <location>
        <position position="68"/>
    </location>
</feature>
<dbReference type="InterPro" id="IPR003697">
    <property type="entry name" value="Maf-like"/>
</dbReference>
<comment type="similarity">
    <text evidence="3">Belongs to the Maf family. YhdE subfamily.</text>
</comment>
<dbReference type="GO" id="GO:0009117">
    <property type="term" value="P:nucleotide metabolic process"/>
    <property type="evidence" value="ECO:0007669"/>
    <property type="project" value="UniProtKB-KW"/>
</dbReference>
<dbReference type="HAMAP" id="MF_00528">
    <property type="entry name" value="Maf"/>
    <property type="match status" value="1"/>
</dbReference>
<dbReference type="GO" id="GO:0047429">
    <property type="term" value="F:nucleoside triphosphate diphosphatase activity"/>
    <property type="evidence" value="ECO:0007669"/>
    <property type="project" value="UniProtKB-EC"/>
</dbReference>
<dbReference type="Gene3D" id="3.90.950.10">
    <property type="match status" value="1"/>
</dbReference>
<dbReference type="Pfam" id="PF02545">
    <property type="entry name" value="Maf"/>
    <property type="match status" value="1"/>
</dbReference>
<comment type="caution">
    <text evidence="3">Lacks conserved residue(s) required for the propagation of feature annotation.</text>
</comment>
<dbReference type="EMBL" id="JACHHG010000002">
    <property type="protein sequence ID" value="MBB6097113.1"/>
    <property type="molecule type" value="Genomic_DNA"/>
</dbReference>
<keyword evidence="3" id="KW-0546">Nucleotide metabolism</keyword>
<proteinExistence type="inferred from homology"/>
<comment type="cofactor">
    <cofactor evidence="1 3">
        <name>a divalent metal cation</name>
        <dbReference type="ChEBI" id="CHEBI:60240"/>
    </cofactor>
</comment>
<sequence length="198" mass="21729">MTWILASGSPRRRELLGRIGVRFEVLTAHTSEDTEQRDPAQAVQELALHKARAVRELRPEGRIIAADTVVTVDGDILGKPRDASENLEMLRRLAGREHVVYTGVAVLAGAREISGFEATAVRFRPLSEAELRWYAATGEGLDKAGGYGIQERGMLLVEGITGDYFNVMGLPMVRLLALCRALDLPLVEDLDLPEKGQP</sequence>
<dbReference type="PANTHER" id="PTHR43213:SF5">
    <property type="entry name" value="BIFUNCTIONAL DTTP_UTP PYROPHOSPHATASE_METHYLTRANSFERASE PROTEIN-RELATED"/>
    <property type="match status" value="1"/>
</dbReference>
<protein>
    <recommendedName>
        <fullName evidence="3">dTTP/UTP pyrophosphatase</fullName>
        <shortName evidence="3">dTTPase/UTPase</shortName>
        <ecNumber evidence="3">3.6.1.9</ecNumber>
    </recommendedName>
    <alternativeName>
        <fullName evidence="3">Nucleoside triphosphate pyrophosphatase</fullName>
    </alternativeName>
    <alternativeName>
        <fullName evidence="3">Nucleotide pyrophosphatase</fullName>
        <shortName evidence="3">Nucleotide PPase</shortName>
    </alternativeName>
</protein>
<dbReference type="EC" id="3.6.1.9" evidence="3"/>
<keyword evidence="5" id="KW-1185">Reference proteome</keyword>
<reference evidence="4 5" key="1">
    <citation type="submission" date="2020-08" db="EMBL/GenBank/DDBJ databases">
        <title>Genomic Encyclopedia of Type Strains, Phase IV (KMG-IV): sequencing the most valuable type-strain genomes for metagenomic binning, comparative biology and taxonomic classification.</title>
        <authorList>
            <person name="Goeker M."/>
        </authorList>
    </citation>
    <scope>NUCLEOTIDE SEQUENCE [LARGE SCALE GENOMIC DNA]</scope>
    <source>
        <strain evidence="4 5">DSM 21458</strain>
    </source>
</reference>
<name>A0A841HW95_9DEIO</name>
<evidence type="ECO:0000256" key="1">
    <source>
        <dbReference type="ARBA" id="ARBA00001968"/>
    </source>
</evidence>
<dbReference type="GO" id="GO:0005737">
    <property type="term" value="C:cytoplasm"/>
    <property type="evidence" value="ECO:0007669"/>
    <property type="project" value="UniProtKB-SubCell"/>
</dbReference>
<dbReference type="InterPro" id="IPR029001">
    <property type="entry name" value="ITPase-like_fam"/>
</dbReference>
<dbReference type="NCBIfam" id="TIGR00172">
    <property type="entry name" value="maf"/>
    <property type="match status" value="1"/>
</dbReference>
<comment type="subcellular location">
    <subcellularLocation>
        <location evidence="3">Cytoplasm</location>
    </subcellularLocation>
</comment>
<feature type="active site" description="Proton acceptor" evidence="3">
    <location>
        <position position="67"/>
    </location>
</feature>
<dbReference type="Proteomes" id="UP000569951">
    <property type="component" value="Unassembled WGS sequence"/>
</dbReference>
<gene>
    <name evidence="4" type="ORF">HNR42_000527</name>
</gene>
<keyword evidence="3" id="KW-0963">Cytoplasm</keyword>
<evidence type="ECO:0000256" key="2">
    <source>
        <dbReference type="ARBA" id="ARBA00022801"/>
    </source>
</evidence>
<dbReference type="PANTHER" id="PTHR43213">
    <property type="entry name" value="BIFUNCTIONAL DTTP/UTP PYROPHOSPHATASE/METHYLTRANSFERASE PROTEIN-RELATED"/>
    <property type="match status" value="1"/>
</dbReference>
<comment type="caution">
    <text evidence="4">The sequence shown here is derived from an EMBL/GenBank/DDBJ whole genome shotgun (WGS) entry which is preliminary data.</text>
</comment>
<evidence type="ECO:0000313" key="4">
    <source>
        <dbReference type="EMBL" id="MBB6097113.1"/>
    </source>
</evidence>
<comment type="catalytic activity">
    <reaction evidence="3">
        <text>UTP + H2O = UMP + diphosphate + H(+)</text>
        <dbReference type="Rhea" id="RHEA:29395"/>
        <dbReference type="ChEBI" id="CHEBI:15377"/>
        <dbReference type="ChEBI" id="CHEBI:15378"/>
        <dbReference type="ChEBI" id="CHEBI:33019"/>
        <dbReference type="ChEBI" id="CHEBI:46398"/>
        <dbReference type="ChEBI" id="CHEBI:57865"/>
        <dbReference type="EC" id="3.6.1.9"/>
    </reaction>
</comment>
<keyword evidence="2 3" id="KW-0378">Hydrolase</keyword>
<comment type="catalytic activity">
    <reaction evidence="3">
        <text>dTTP + H2O = dTMP + diphosphate + H(+)</text>
        <dbReference type="Rhea" id="RHEA:28534"/>
        <dbReference type="ChEBI" id="CHEBI:15377"/>
        <dbReference type="ChEBI" id="CHEBI:15378"/>
        <dbReference type="ChEBI" id="CHEBI:33019"/>
        <dbReference type="ChEBI" id="CHEBI:37568"/>
        <dbReference type="ChEBI" id="CHEBI:63528"/>
        <dbReference type="EC" id="3.6.1.9"/>
    </reaction>
</comment>
<dbReference type="CDD" id="cd00555">
    <property type="entry name" value="Maf"/>
    <property type="match status" value="1"/>
</dbReference>
<dbReference type="RefSeq" id="WP_183984239.1">
    <property type="nucleotide sequence ID" value="NZ_JACHHG010000002.1"/>
</dbReference>
<dbReference type="PIRSF" id="PIRSF006305">
    <property type="entry name" value="Maf"/>
    <property type="match status" value="1"/>
</dbReference>
<feature type="site" description="Important for substrate specificity" evidence="3">
    <location>
        <position position="150"/>
    </location>
</feature>
<dbReference type="SUPFAM" id="SSF52972">
    <property type="entry name" value="ITPase-like"/>
    <property type="match status" value="1"/>
</dbReference>
<comment type="function">
    <text evidence="3">Nucleoside triphosphate pyrophosphatase that hydrolyzes dTTP and UTP. May have a dual role in cell division arrest and in preventing the incorporation of modified nucleotides into cellular nucleic acids.</text>
</comment>
<organism evidence="4 5">
    <name type="scientific">Deinobacterium chartae</name>
    <dbReference type="NCBI Taxonomy" id="521158"/>
    <lineage>
        <taxon>Bacteria</taxon>
        <taxon>Thermotogati</taxon>
        <taxon>Deinococcota</taxon>
        <taxon>Deinococci</taxon>
        <taxon>Deinococcales</taxon>
        <taxon>Deinococcaceae</taxon>
        <taxon>Deinobacterium</taxon>
    </lineage>
</organism>